<evidence type="ECO:0000256" key="2">
    <source>
        <dbReference type="ARBA" id="ARBA00008010"/>
    </source>
</evidence>
<dbReference type="Pfam" id="PF17207">
    <property type="entry name" value="MCM_OB"/>
    <property type="match status" value="1"/>
</dbReference>
<evidence type="ECO:0000313" key="18">
    <source>
        <dbReference type="EMBL" id="ACI65871.1"/>
    </source>
</evidence>
<gene>
    <name evidence="18" type="primary">MCM2</name>
    <name evidence="18" type="ORF">PHATR_18622</name>
</gene>
<feature type="compositionally biased region" description="Basic and acidic residues" evidence="16">
    <location>
        <begin position="8"/>
        <end position="26"/>
    </location>
</feature>
<sequence length="808" mass="91076">MADEDEEARQARRGAFDRRQLHKDGRGDEDDDDAADTRGPAADDADDITEGDLDRDDQVNLEAFDVPLREWIAQEQTRREIQRKFRVFLRHYTGPSAVPESRRRRGNGLYEQKIRTMCASNKSTLQVSYIHLMDAEPILAYWLADAPKDMLLVLNEAATRHTLMLFPSYNAIKSEIHVRISEVPILDSLRDLRRSHLDCLVKVHGVVTRRSSVYPQLQMAYYTCLSCKAIQGPFRTEGVGANLANVHTPSECVQCEVSAFRLHPTMSSYRNIQRVNLQETPGSVPPGRVPRTKEVLVADDLIDVARPGEEIEVTGVYEHTFDSSLTLKSGFPVFSTFLHANHVLKREDASSASNLSEQDIRDILQLARDPNIGARIVQSIAPSIYGHDNCKMALAMSLFGGVAKNINDKHRIRGDVNVLLLGDPGTAKSQLLKYAEQTAPRAVYSTGKGASAVGLTASVHKDPITREWTLEGGALVLADKGVCLIDEFDKMNEQDRTSIHEAMEQQSISISKAGIVTSLQARCSVIAAANPIGGRYDSSNTLADNVELTDPILQRFDCLCVLQDVVDPVADERLAQFVTSSHMRSVPTREYVPNESDLADNNAERPGLIRQDLLRKYIQYARFNVRPILRGNALDQEKVSSLYVALRRESAASGGVPIAVRHVESIMRMSEAHAKMHLRDYVRDDDMDASIRMMLESFIMAQKFSVQRALRRSFAKFITSGEDRAYLLLHILQDMFRKEQMYQVIRLRQRNQTEDDLETLDVPLDELEARARERRIYDVSEFCRSEAFTEAGYVLDERRRVVSRNLVV</sequence>
<dbReference type="PROSITE" id="PS00847">
    <property type="entry name" value="MCM_1"/>
    <property type="match status" value="1"/>
</dbReference>
<evidence type="ECO:0000256" key="5">
    <source>
        <dbReference type="ARBA" id="ARBA00022705"/>
    </source>
</evidence>
<accession>B5Y535</accession>
<dbReference type="InterPro" id="IPR001208">
    <property type="entry name" value="MCM_dom"/>
</dbReference>
<evidence type="ECO:0000259" key="17">
    <source>
        <dbReference type="PROSITE" id="PS50051"/>
    </source>
</evidence>
<keyword evidence="6" id="KW-0479">Metal-binding</keyword>
<keyword evidence="5" id="KW-0235">DNA replication</keyword>
<dbReference type="eggNOG" id="KOG0477">
    <property type="taxonomic scope" value="Eukaryota"/>
</dbReference>
<keyword evidence="10" id="KW-0347">Helicase</keyword>
<keyword evidence="14" id="KW-0539">Nucleus</keyword>
<dbReference type="GO" id="GO:0016787">
    <property type="term" value="F:hydrolase activity"/>
    <property type="evidence" value="ECO:0007669"/>
    <property type="project" value="UniProtKB-KW"/>
</dbReference>
<proteinExistence type="inferred from homology"/>
<evidence type="ECO:0000313" key="19">
    <source>
        <dbReference type="Proteomes" id="UP000000759"/>
    </source>
</evidence>
<dbReference type="PANTHER" id="PTHR11630">
    <property type="entry name" value="DNA REPLICATION LICENSING FACTOR MCM FAMILY MEMBER"/>
    <property type="match status" value="1"/>
</dbReference>
<dbReference type="InterPro" id="IPR008045">
    <property type="entry name" value="MCM2"/>
</dbReference>
<dbReference type="InterPro" id="IPR027925">
    <property type="entry name" value="MCM_N"/>
</dbReference>
<dbReference type="Pfam" id="PF00493">
    <property type="entry name" value="MCM"/>
    <property type="match status" value="1"/>
</dbReference>
<dbReference type="PRINTS" id="PR01658">
    <property type="entry name" value="MCMPROTEIN2"/>
</dbReference>
<dbReference type="HOGENOM" id="CLU_000995_0_1_1"/>
<dbReference type="Gene3D" id="3.30.1640.10">
    <property type="entry name" value="mini-chromosome maintenance (MCM) complex, chain A, domain 1"/>
    <property type="match status" value="1"/>
</dbReference>
<dbReference type="PANTHER" id="PTHR11630:SF44">
    <property type="entry name" value="DNA REPLICATION LICENSING FACTOR MCM2"/>
    <property type="match status" value="1"/>
</dbReference>
<dbReference type="EMBL" id="CP001142">
    <property type="protein sequence ID" value="ACI65871.1"/>
    <property type="molecule type" value="Genomic_DNA"/>
</dbReference>
<dbReference type="FunFam" id="3.40.50.300:FF:000138">
    <property type="entry name" value="DNA helicase"/>
    <property type="match status" value="1"/>
</dbReference>
<dbReference type="OrthoDB" id="844at2759"/>
<keyword evidence="7" id="KW-0547">Nucleotide-binding</keyword>
<dbReference type="PaxDb" id="2850-Phatr18622"/>
<dbReference type="GO" id="GO:1902975">
    <property type="term" value="P:mitotic DNA replication initiation"/>
    <property type="evidence" value="ECO:0007669"/>
    <property type="project" value="TreeGrafter"/>
</dbReference>
<dbReference type="EC" id="3.6.4.12" evidence="3"/>
<dbReference type="Proteomes" id="UP000000759">
    <property type="component" value="Chromosome 3"/>
</dbReference>
<keyword evidence="11" id="KW-0862">Zinc</keyword>
<evidence type="ECO:0000256" key="13">
    <source>
        <dbReference type="ARBA" id="ARBA00023125"/>
    </source>
</evidence>
<dbReference type="GO" id="GO:0003697">
    <property type="term" value="F:single-stranded DNA binding"/>
    <property type="evidence" value="ECO:0007669"/>
    <property type="project" value="TreeGrafter"/>
</dbReference>
<evidence type="ECO:0000256" key="9">
    <source>
        <dbReference type="ARBA" id="ARBA00022801"/>
    </source>
</evidence>
<evidence type="ECO:0000256" key="10">
    <source>
        <dbReference type="ARBA" id="ARBA00022806"/>
    </source>
</evidence>
<dbReference type="SMART" id="SM00350">
    <property type="entry name" value="MCM"/>
    <property type="match status" value="1"/>
</dbReference>
<evidence type="ECO:0000256" key="12">
    <source>
        <dbReference type="ARBA" id="ARBA00022840"/>
    </source>
</evidence>
<dbReference type="InterPro" id="IPR033762">
    <property type="entry name" value="MCM_OB"/>
</dbReference>
<dbReference type="InterPro" id="IPR031327">
    <property type="entry name" value="MCM"/>
</dbReference>
<dbReference type="KEGG" id="pti:PHATR_18622"/>
<evidence type="ECO:0000256" key="15">
    <source>
        <dbReference type="ARBA" id="ARBA00023306"/>
    </source>
</evidence>
<dbReference type="Pfam" id="PF14551">
    <property type="entry name" value="MCM_N"/>
    <property type="match status" value="1"/>
</dbReference>
<dbReference type="InterPro" id="IPR012340">
    <property type="entry name" value="NA-bd_OB-fold"/>
</dbReference>
<evidence type="ECO:0000256" key="1">
    <source>
        <dbReference type="ARBA" id="ARBA00004123"/>
    </source>
</evidence>
<keyword evidence="15" id="KW-0131">Cell cycle</keyword>
<feature type="domain" description="MCM C-terminal AAA(+) ATPase" evidence="17">
    <location>
        <begin position="372"/>
        <end position="578"/>
    </location>
</feature>
<dbReference type="GO" id="GO:0005524">
    <property type="term" value="F:ATP binding"/>
    <property type="evidence" value="ECO:0007669"/>
    <property type="project" value="UniProtKB-KW"/>
</dbReference>
<dbReference type="Gene3D" id="2.40.50.140">
    <property type="entry name" value="Nucleic acid-binding proteins"/>
    <property type="match status" value="1"/>
</dbReference>
<dbReference type="GO" id="GO:0008270">
    <property type="term" value="F:zinc ion binding"/>
    <property type="evidence" value="ECO:0007669"/>
    <property type="project" value="UniProtKB-KW"/>
</dbReference>
<dbReference type="SUPFAM" id="SSF52540">
    <property type="entry name" value="P-loop containing nucleoside triphosphate hydrolases"/>
    <property type="match status" value="1"/>
</dbReference>
<dbReference type="GO" id="GO:0000727">
    <property type="term" value="P:double-strand break repair via break-induced replication"/>
    <property type="evidence" value="ECO:0007669"/>
    <property type="project" value="TreeGrafter"/>
</dbReference>
<keyword evidence="9" id="KW-0378">Hydrolase</keyword>
<dbReference type="FunCoup" id="B5Y535">
    <property type="interactions" value="454"/>
</dbReference>
<dbReference type="AlphaFoldDB" id="B5Y535"/>
<dbReference type="InterPro" id="IPR027417">
    <property type="entry name" value="P-loop_NTPase"/>
</dbReference>
<keyword evidence="19" id="KW-1185">Reference proteome</keyword>
<comment type="subcellular location">
    <subcellularLocation>
        <location evidence="1">Nucleus</location>
    </subcellularLocation>
</comment>
<dbReference type="PRINTS" id="PR01657">
    <property type="entry name" value="MCMFAMILY"/>
</dbReference>
<dbReference type="InterPro" id="IPR041562">
    <property type="entry name" value="MCM_lid"/>
</dbReference>
<evidence type="ECO:0000256" key="6">
    <source>
        <dbReference type="ARBA" id="ARBA00022723"/>
    </source>
</evidence>
<feature type="region of interest" description="Disordered" evidence="16">
    <location>
        <begin position="1"/>
        <end position="56"/>
    </location>
</feature>
<dbReference type="PROSITE" id="PS50051">
    <property type="entry name" value="MCM_2"/>
    <property type="match status" value="1"/>
</dbReference>
<dbReference type="InterPro" id="IPR059098">
    <property type="entry name" value="WHD_MCM2"/>
</dbReference>
<dbReference type="GO" id="GO:0043138">
    <property type="term" value="F:3'-5' DNA helicase activity"/>
    <property type="evidence" value="ECO:0007669"/>
    <property type="project" value="TreeGrafter"/>
</dbReference>
<evidence type="ECO:0000256" key="3">
    <source>
        <dbReference type="ARBA" id="ARBA00012551"/>
    </source>
</evidence>
<comment type="similarity">
    <text evidence="2">Belongs to the MCM family.</text>
</comment>
<dbReference type="GO" id="GO:0042555">
    <property type="term" value="C:MCM complex"/>
    <property type="evidence" value="ECO:0007669"/>
    <property type="project" value="InterPro"/>
</dbReference>
<name>B5Y535_PHATC</name>
<evidence type="ECO:0000256" key="8">
    <source>
        <dbReference type="ARBA" id="ARBA00022771"/>
    </source>
</evidence>
<keyword evidence="13" id="KW-0238">DNA-binding</keyword>
<evidence type="ECO:0000256" key="7">
    <source>
        <dbReference type="ARBA" id="ARBA00022741"/>
    </source>
</evidence>
<dbReference type="STRING" id="556484.B5Y535"/>
<feature type="compositionally biased region" description="Acidic residues" evidence="16">
    <location>
        <begin position="43"/>
        <end position="55"/>
    </location>
</feature>
<keyword evidence="12" id="KW-0067">ATP-binding</keyword>
<dbReference type="SUPFAM" id="SSF50249">
    <property type="entry name" value="Nucleic acid-binding proteins"/>
    <property type="match status" value="1"/>
</dbReference>
<reference evidence="18 19" key="1">
    <citation type="journal article" date="2008" name="Nature">
        <title>The Phaeodactylum genome reveals the evolutionary history of diatom genomes.</title>
        <authorList>
            <person name="Bowler C."/>
            <person name="Allen A.E."/>
            <person name="Badger J.H."/>
            <person name="Grimwood J."/>
            <person name="Jabbari K."/>
            <person name="Kuo A."/>
            <person name="Maheswari U."/>
            <person name="Martens C."/>
            <person name="Maumus F."/>
            <person name="Otillar R.P."/>
            <person name="Rayko E."/>
            <person name="Salamov A."/>
            <person name="Vandepoele K."/>
            <person name="Beszteri B."/>
            <person name="Gruber A."/>
            <person name="Heijde M."/>
            <person name="Katinka M."/>
            <person name="Mock T."/>
            <person name="Valentin K."/>
            <person name="Verret F."/>
            <person name="Berges J.A."/>
            <person name="Brownlee C."/>
            <person name="Cadoret J.P."/>
            <person name="Chiovitti A."/>
            <person name="Choi C.J."/>
            <person name="Coesel S."/>
            <person name="De Martino A."/>
            <person name="Detter J.C."/>
            <person name="Durkin C."/>
            <person name="Falciatore A."/>
            <person name="Fournet J."/>
            <person name="Haruta M."/>
            <person name="Huysman M.J."/>
            <person name="Jenkins B.D."/>
            <person name="Jiroutova K."/>
            <person name="Jorgensen R.E."/>
            <person name="Joubert Y."/>
            <person name="Kaplan A."/>
            <person name="Kroger N."/>
            <person name="Kroth P.G."/>
            <person name="La Roche J."/>
            <person name="Lindquist E."/>
            <person name="Lommer M."/>
            <person name="Martin-Jezequel V."/>
            <person name="Lopez P.J."/>
            <person name="Lucas S."/>
            <person name="Mangogna M."/>
            <person name="McGinnis K."/>
            <person name="Medlin L.K."/>
            <person name="Montsant A."/>
            <person name="Oudot-Le Secq M.P."/>
            <person name="Napoli C."/>
            <person name="Obornik M."/>
            <person name="Parker M.S."/>
            <person name="Petit J.L."/>
            <person name="Porcel B.M."/>
            <person name="Poulsen N."/>
            <person name="Robison M."/>
            <person name="Rychlewski L."/>
            <person name="Rynearson T.A."/>
            <person name="Schmutz J."/>
            <person name="Shapiro H."/>
            <person name="Siaut M."/>
            <person name="Stanley M."/>
            <person name="Sussman M.R."/>
            <person name="Taylor A.R."/>
            <person name="Vardi A."/>
            <person name="von Dassow P."/>
            <person name="Vyverman W."/>
            <person name="Willis A."/>
            <person name="Wyrwicz L.S."/>
            <person name="Rokhsar D.S."/>
            <person name="Weissenbach J."/>
            <person name="Armbrust E.V."/>
            <person name="Green B.R."/>
            <person name="Van de Peer Y."/>
            <person name="Grigoriev I.V."/>
        </authorList>
    </citation>
    <scope>NUCLEOTIDE SEQUENCE [LARGE SCALE GENOMIC DNA]</scope>
    <source>
        <strain evidence="18 19">CCAP 1055/1</strain>
    </source>
</reference>
<evidence type="ECO:0000256" key="4">
    <source>
        <dbReference type="ARBA" id="ARBA00018925"/>
    </source>
</evidence>
<protein>
    <recommendedName>
        <fullName evidence="4">DNA replication licensing factor MCM2</fullName>
        <ecNumber evidence="3">3.6.4.12</ecNumber>
    </recommendedName>
</protein>
<evidence type="ECO:0000256" key="11">
    <source>
        <dbReference type="ARBA" id="ARBA00022833"/>
    </source>
</evidence>
<dbReference type="GO" id="GO:0017116">
    <property type="term" value="F:single-stranded DNA helicase activity"/>
    <property type="evidence" value="ECO:0007669"/>
    <property type="project" value="TreeGrafter"/>
</dbReference>
<dbReference type="Gene3D" id="3.40.50.300">
    <property type="entry name" value="P-loop containing nucleotide triphosphate hydrolases"/>
    <property type="match status" value="1"/>
</dbReference>
<dbReference type="Pfam" id="PF23669">
    <property type="entry name" value="WHD_MCM2"/>
    <property type="match status" value="1"/>
</dbReference>
<dbReference type="InParanoid" id="B5Y535"/>
<evidence type="ECO:0000256" key="16">
    <source>
        <dbReference type="SAM" id="MobiDB-lite"/>
    </source>
</evidence>
<dbReference type="Gene3D" id="2.20.28.10">
    <property type="match status" value="1"/>
</dbReference>
<dbReference type="GO" id="GO:0005634">
    <property type="term" value="C:nucleus"/>
    <property type="evidence" value="ECO:0007669"/>
    <property type="project" value="UniProtKB-SubCell"/>
</dbReference>
<dbReference type="Pfam" id="PF17855">
    <property type="entry name" value="MCM_lid"/>
    <property type="match status" value="1"/>
</dbReference>
<dbReference type="GeneID" id="7203986"/>
<reference evidence="19" key="2">
    <citation type="submission" date="2008-08" db="EMBL/GenBank/DDBJ databases">
        <authorList>
            <consortium name="Diatom Consortium"/>
            <person name="Grigoriev I."/>
            <person name="Grimwood J."/>
            <person name="Kuo A."/>
            <person name="Otillar R.P."/>
            <person name="Salamov A."/>
            <person name="Detter J.C."/>
            <person name="Lindquist E."/>
            <person name="Shapiro H."/>
            <person name="Lucas S."/>
            <person name="Glavina del Rio T."/>
            <person name="Pitluck S."/>
            <person name="Rokhsar D."/>
            <person name="Bowler C."/>
        </authorList>
    </citation>
    <scope>GENOME REANNOTATION</scope>
    <source>
        <strain evidence="19">CCAP 1055/1</strain>
    </source>
</reference>
<dbReference type="RefSeq" id="XP_002186401.1">
    <property type="nucleotide sequence ID" value="XM_002186365.1"/>
</dbReference>
<keyword evidence="8" id="KW-0863">Zinc-finger</keyword>
<organism evidence="18 19">
    <name type="scientific">Phaeodactylum tricornutum (strain CCAP 1055/1)</name>
    <dbReference type="NCBI Taxonomy" id="556484"/>
    <lineage>
        <taxon>Eukaryota</taxon>
        <taxon>Sar</taxon>
        <taxon>Stramenopiles</taxon>
        <taxon>Ochrophyta</taxon>
        <taxon>Bacillariophyta</taxon>
        <taxon>Bacillariophyceae</taxon>
        <taxon>Bacillariophycidae</taxon>
        <taxon>Naviculales</taxon>
        <taxon>Phaeodactylaceae</taxon>
        <taxon>Phaeodactylum</taxon>
    </lineage>
</organism>
<evidence type="ECO:0000256" key="14">
    <source>
        <dbReference type="ARBA" id="ARBA00023242"/>
    </source>
</evidence>
<dbReference type="InterPro" id="IPR018525">
    <property type="entry name" value="MCM_CS"/>
</dbReference>